<dbReference type="InterPro" id="IPR001173">
    <property type="entry name" value="Glyco_trans_2-like"/>
</dbReference>
<proteinExistence type="inferred from homology"/>
<dbReference type="Gene3D" id="3.90.550.10">
    <property type="entry name" value="Spore Coat Polysaccharide Biosynthesis Protein SpsA, Chain A"/>
    <property type="match status" value="1"/>
</dbReference>
<dbReference type="Gene3D" id="3.40.50.150">
    <property type="entry name" value="Vaccinia Virus protein VP39"/>
    <property type="match status" value="1"/>
</dbReference>
<dbReference type="EMBL" id="SMAO01000002">
    <property type="protein sequence ID" value="TCT22874.1"/>
    <property type="molecule type" value="Genomic_DNA"/>
</dbReference>
<gene>
    <name evidence="5" type="ORF">EDC35_102205</name>
</gene>
<dbReference type="SUPFAM" id="SSF53756">
    <property type="entry name" value="UDP-Glycosyltransferase/glycogen phosphorylase"/>
    <property type="match status" value="1"/>
</dbReference>
<dbReference type="CDD" id="cd03801">
    <property type="entry name" value="GT4_PimA-like"/>
    <property type="match status" value="1"/>
</dbReference>
<dbReference type="InterPro" id="IPR029063">
    <property type="entry name" value="SAM-dependent_MTases_sf"/>
</dbReference>
<evidence type="ECO:0000313" key="6">
    <source>
        <dbReference type="Proteomes" id="UP000295717"/>
    </source>
</evidence>
<dbReference type="CDD" id="cd04186">
    <property type="entry name" value="GT_2_like_c"/>
    <property type="match status" value="1"/>
</dbReference>
<evidence type="ECO:0000256" key="2">
    <source>
        <dbReference type="ARBA" id="ARBA00022676"/>
    </source>
</evidence>
<dbReference type="CDD" id="cd02440">
    <property type="entry name" value="AdoMet_MTases"/>
    <property type="match status" value="1"/>
</dbReference>
<evidence type="ECO:0000259" key="4">
    <source>
        <dbReference type="Pfam" id="PF00535"/>
    </source>
</evidence>
<dbReference type="Gene3D" id="3.40.50.11090">
    <property type="match status" value="1"/>
</dbReference>
<feature type="domain" description="Glycosyltransferase 2-like" evidence="4">
    <location>
        <begin position="667"/>
        <end position="770"/>
    </location>
</feature>
<dbReference type="Gene3D" id="3.40.50.2000">
    <property type="entry name" value="Glycogen Phosphorylase B"/>
    <property type="match status" value="1"/>
</dbReference>
<keyword evidence="2" id="KW-0328">Glycosyltransferase</keyword>
<evidence type="ECO:0000313" key="5">
    <source>
        <dbReference type="EMBL" id="TCT22874.1"/>
    </source>
</evidence>
<comment type="similarity">
    <text evidence="1">Belongs to the glycosyltransferase 2 family.</text>
</comment>
<dbReference type="GO" id="GO:0016757">
    <property type="term" value="F:glycosyltransferase activity"/>
    <property type="evidence" value="ECO:0007669"/>
    <property type="project" value="UniProtKB-KW"/>
</dbReference>
<dbReference type="Pfam" id="PF13692">
    <property type="entry name" value="Glyco_trans_1_4"/>
    <property type="match status" value="1"/>
</dbReference>
<dbReference type="InterPro" id="IPR029044">
    <property type="entry name" value="Nucleotide-diphossugar_trans"/>
</dbReference>
<dbReference type="RefSeq" id="WP_132976002.1">
    <property type="nucleotide sequence ID" value="NZ_SMAO01000002.1"/>
</dbReference>
<dbReference type="SUPFAM" id="SSF53448">
    <property type="entry name" value="Nucleotide-diphospho-sugar transferases"/>
    <property type="match status" value="1"/>
</dbReference>
<keyword evidence="3 5" id="KW-0808">Transferase</keyword>
<accession>A0A4R3N2D2</accession>
<organism evidence="5 6">
    <name type="scientific">Thiobaca trueperi</name>
    <dbReference type="NCBI Taxonomy" id="127458"/>
    <lineage>
        <taxon>Bacteria</taxon>
        <taxon>Pseudomonadati</taxon>
        <taxon>Pseudomonadota</taxon>
        <taxon>Gammaproteobacteria</taxon>
        <taxon>Chromatiales</taxon>
        <taxon>Chromatiaceae</taxon>
        <taxon>Thiobaca</taxon>
    </lineage>
</organism>
<dbReference type="OrthoDB" id="5123492at2"/>
<sequence length="1178" mass="129066">MAVFGWNPFTFTATAIRPVKPMFNDPVDFPLKLIVYSDGPGPELRLTLEALAGANDGAGDIHVVLDWDPAEPDPADLTFGASCATPPCLHRHPEQHGFYPAVHAAINAIGPAHIGLIRQGSILSPAALASLVRGITQQGYAAVSPVTNRLAGLAIPLAPGDTPLTLSARLALGFGEGAIVPAPLLDLDVLLLAQTTLQVVPFPHFHNDPTDQSLVNFMLALSARRLPLGVCLDAYAYSLPRPGASPVMSADTDADTAAIARLAALVHPESERADLTARFTDFATAQAARRAQILAQRPILTAPATLCVLMSSLQLYGGVIVLVNWINQLILKGLDVRLYVQNPGQGPHPGLHLLCQPKPFAAYDAMARELPVGTRVVATFWTTAEAACELVWRIPRARGYYFIQDAEQRFYRDEGREAEHHRRAAASYRLPLTQIVTSRWIAGQIAESNPDAITRIPVGIDHSLFPPTPPAPAAPDRRFAPVLVAMARPETPRRGYDLLIATLALVYRRHPLIHIRLFGSKTLGDADLPFPCERLGVVDPPALRAIYRDADLFIDTSDFQGFGLAPLEAMALGCACVLTDSGGIAEYAQHGVNALIAPHDPTALATALCELIEHPSQRARLAAAAVETARRFDCARTTAGWLSVFQEEDRRADEIHAARLPPRGLVVIVPIYNQLEVVRSCIDSVLPTLGDSHHLLLVDDGSAPDTAAALDAYAQGHPRVTCLHNAVNLGFVGAANRGMAWAGERGHDMILLNSDTVVVPGWLDRLETAAVLNPEVGILSPLGTASSHLSLRLLPGHSVIDADRWLQREITPVYPTVITPEGWCFYIRHAVWRRLGGFDPIFGRGYCEESDYCLRALAIGWRLAVCDNLLIHHQGQATFGGQRDDRYRANRRIFDQRWDMIYQRHYRDFLAADPLGPLRARYQASGGQTLCLLAGEGRGDGAGLPPRCNLCGSTDFRPHGERPEWICAQCGSHDRTRLMGLYLSRLDLPADARILHLAPERGIYQALVARFGLDRYETADIDPSRYAFARNIRRLDLCQLDDLPSNHYDLILHSHVLEHTPCDIAYTLGHLHRALAPTGIHLCIIPFMGGVYDESFEDIGDDERTRRFGQFDHVRRFGRDDVDRHLGALLDFNPHFDATADFPPALLRQCNIAEAIWHGLSTKTVLVLPKQAYKGILG</sequence>
<dbReference type="SUPFAM" id="SSF53335">
    <property type="entry name" value="S-adenosyl-L-methionine-dependent methyltransferases"/>
    <property type="match status" value="1"/>
</dbReference>
<dbReference type="Proteomes" id="UP000295717">
    <property type="component" value="Unassembled WGS sequence"/>
</dbReference>
<evidence type="ECO:0000256" key="3">
    <source>
        <dbReference type="ARBA" id="ARBA00022679"/>
    </source>
</evidence>
<dbReference type="PANTHER" id="PTHR43179">
    <property type="entry name" value="RHAMNOSYLTRANSFERASE WBBL"/>
    <property type="match status" value="1"/>
</dbReference>
<reference evidence="5 6" key="1">
    <citation type="submission" date="2019-03" db="EMBL/GenBank/DDBJ databases">
        <title>Genomic Encyclopedia of Type Strains, Phase IV (KMG-IV): sequencing the most valuable type-strain genomes for metagenomic binning, comparative biology and taxonomic classification.</title>
        <authorList>
            <person name="Goeker M."/>
        </authorList>
    </citation>
    <scope>NUCLEOTIDE SEQUENCE [LARGE SCALE GENOMIC DNA]</scope>
    <source>
        <strain evidence="5 6">DSM 13587</strain>
    </source>
</reference>
<dbReference type="Pfam" id="PF13489">
    <property type="entry name" value="Methyltransf_23"/>
    <property type="match status" value="1"/>
</dbReference>
<name>A0A4R3N2D2_9GAMM</name>
<comment type="caution">
    <text evidence="5">The sequence shown here is derived from an EMBL/GenBank/DDBJ whole genome shotgun (WGS) entry which is preliminary data.</text>
</comment>
<protein>
    <submittedName>
        <fullName evidence="5">GT2 family glycosyltransferase</fullName>
    </submittedName>
</protein>
<dbReference type="AlphaFoldDB" id="A0A4R3N2D2"/>
<evidence type="ECO:0000256" key="1">
    <source>
        <dbReference type="ARBA" id="ARBA00006739"/>
    </source>
</evidence>
<dbReference type="Pfam" id="PF00535">
    <property type="entry name" value="Glycos_transf_2"/>
    <property type="match status" value="1"/>
</dbReference>
<dbReference type="PANTHER" id="PTHR43179:SF12">
    <property type="entry name" value="GALACTOFURANOSYLTRANSFERASE GLFT2"/>
    <property type="match status" value="1"/>
</dbReference>
<keyword evidence="6" id="KW-1185">Reference proteome</keyword>